<dbReference type="InterPro" id="IPR005036">
    <property type="entry name" value="CBM21_dom"/>
</dbReference>
<dbReference type="PANTHER" id="PTHR12307:SF51">
    <property type="entry name" value="SERINE_THREONINE-PROTEIN PHOSPHATASE 1 REGULATORY SUBUNIT GAC1-RELATED"/>
    <property type="match status" value="1"/>
</dbReference>
<evidence type="ECO:0000256" key="1">
    <source>
        <dbReference type="SAM" id="MobiDB-lite"/>
    </source>
</evidence>
<keyword evidence="4" id="KW-1185">Reference proteome</keyword>
<dbReference type="GO" id="GO:0000164">
    <property type="term" value="C:protein phosphatase type 1 complex"/>
    <property type="evidence" value="ECO:0007669"/>
    <property type="project" value="TreeGrafter"/>
</dbReference>
<gene>
    <name evidence="3" type="ORF">WICPIJ_006064</name>
</gene>
<feature type="compositionally biased region" description="Low complexity" evidence="1">
    <location>
        <begin position="529"/>
        <end position="551"/>
    </location>
</feature>
<feature type="compositionally biased region" description="Polar residues" evidence="1">
    <location>
        <begin position="227"/>
        <end position="245"/>
    </location>
</feature>
<reference evidence="3" key="2">
    <citation type="submission" date="2021-01" db="EMBL/GenBank/DDBJ databases">
        <authorList>
            <person name="Schikora-Tamarit M.A."/>
        </authorList>
    </citation>
    <scope>NUCLEOTIDE SEQUENCE</scope>
    <source>
        <strain evidence="3">CBS2887</strain>
    </source>
</reference>
<dbReference type="PANTHER" id="PTHR12307">
    <property type="entry name" value="PROTEIN PHOSPHATASE 1 REGULATORY SUBUNIT"/>
    <property type="match status" value="1"/>
</dbReference>
<feature type="compositionally biased region" description="Low complexity" evidence="1">
    <location>
        <begin position="194"/>
        <end position="209"/>
    </location>
</feature>
<organism evidence="3 4">
    <name type="scientific">Wickerhamomyces pijperi</name>
    <name type="common">Yeast</name>
    <name type="synonym">Pichia pijperi</name>
    <dbReference type="NCBI Taxonomy" id="599730"/>
    <lineage>
        <taxon>Eukaryota</taxon>
        <taxon>Fungi</taxon>
        <taxon>Dikarya</taxon>
        <taxon>Ascomycota</taxon>
        <taxon>Saccharomycotina</taxon>
        <taxon>Saccharomycetes</taxon>
        <taxon>Phaffomycetales</taxon>
        <taxon>Wickerhamomycetaceae</taxon>
        <taxon>Wickerhamomyces</taxon>
    </lineage>
</organism>
<comment type="caution">
    <text evidence="3">The sequence shown here is derived from an EMBL/GenBank/DDBJ whole genome shotgun (WGS) entry which is preliminary data.</text>
</comment>
<dbReference type="InterPro" id="IPR038175">
    <property type="entry name" value="CBM21_dom_sf"/>
</dbReference>
<dbReference type="PROSITE" id="PS51159">
    <property type="entry name" value="CBM21"/>
    <property type="match status" value="1"/>
</dbReference>
<reference evidence="3" key="1">
    <citation type="journal article" date="2021" name="Open Biol.">
        <title>Shared evolutionary footprints suggest mitochondrial oxidative damage underlies multiple complex I losses in fungi.</title>
        <authorList>
            <person name="Schikora-Tamarit M.A."/>
            <person name="Marcet-Houben M."/>
            <person name="Nosek J."/>
            <person name="Gabaldon T."/>
        </authorList>
    </citation>
    <scope>NUCLEOTIDE SEQUENCE</scope>
    <source>
        <strain evidence="3">CBS2887</strain>
    </source>
</reference>
<dbReference type="InterPro" id="IPR050782">
    <property type="entry name" value="PP1_regulatory_subunit_3"/>
</dbReference>
<dbReference type="Pfam" id="PF03370">
    <property type="entry name" value="CBM_21"/>
    <property type="match status" value="1"/>
</dbReference>
<dbReference type="AlphaFoldDB" id="A0A9P8Q4I9"/>
<sequence length="603" mass="66076">MTTTLSAPQQLLDHITALDIPPTLSSSTSSSSLSSIETETDNLGGRRQDISSNESGFYLKDNSSLVTLIGQLHNSASSSTINLMNDTDSFTTANNYNNDFLSVADSASSPTQSTALSMSGVNSASMESLTQALSSLRSPSPSFTPYDIQRISFFPTASPPLPSSCDSDSFNNTVPPVSNNINLQPPFQIDSDFSAPSTASSSSTLASPRLPKKLKSSLKLPGLKRSNSLPQGMDGNSTSSKQVRFSNNLTRVKTFSILSKPMSVSANLPEPVFLTKDYSKPMFMCYDSGNDDEDESSSDDEGFFKMKPKANKVSPIRKSYRSSNHSKHILKLHNFKTPNMLRGTERIKLIELKIDSINNFELLGVIHVVNLCFEKKVEIKYSIDNWKSNFIHFANYHKSINSRTDEFQFKINFKNLIKSKDYSDNNLLQICLIYCANNETYYDNNSNENYKLTIVDHDSSSTSKSASTSTSNTRSTYSHERLTTTSTIKSNFTGDFNHKYYFPATSTTASSSPSQGSNFFFSSSSSASSSSSTSSSNTSVSSNSSNSSLSTMDLTFKPSTTTPSTSSSSSVSPCSISSPQPHRVLDSEAYNEFLSKYCYKTSY</sequence>
<feature type="region of interest" description="Disordered" evidence="1">
    <location>
        <begin position="23"/>
        <end position="49"/>
    </location>
</feature>
<name>A0A9P8Q4I9_WICPI</name>
<dbReference type="GO" id="GO:0008157">
    <property type="term" value="F:protein phosphatase 1 binding"/>
    <property type="evidence" value="ECO:0007669"/>
    <property type="project" value="TreeGrafter"/>
</dbReference>
<feature type="region of interest" description="Disordered" evidence="1">
    <location>
        <begin position="459"/>
        <end position="480"/>
    </location>
</feature>
<feature type="domain" description="CBM21" evidence="2">
    <location>
        <begin position="342"/>
        <end position="453"/>
    </location>
</feature>
<dbReference type="Gene3D" id="2.60.40.2440">
    <property type="entry name" value="Carbohydrate binding type-21 domain"/>
    <property type="match status" value="1"/>
</dbReference>
<dbReference type="GO" id="GO:0005979">
    <property type="term" value="P:regulation of glycogen biosynthetic process"/>
    <property type="evidence" value="ECO:0007669"/>
    <property type="project" value="TreeGrafter"/>
</dbReference>
<feature type="compositionally biased region" description="Low complexity" evidence="1">
    <location>
        <begin position="217"/>
        <end position="226"/>
    </location>
</feature>
<accession>A0A9P8Q4I9</accession>
<feature type="compositionally biased region" description="Low complexity" evidence="1">
    <location>
        <begin position="23"/>
        <end position="35"/>
    </location>
</feature>
<evidence type="ECO:0000313" key="4">
    <source>
        <dbReference type="Proteomes" id="UP000774326"/>
    </source>
</evidence>
<dbReference type="EMBL" id="JAEUBG010003301">
    <property type="protein sequence ID" value="KAH3682977.1"/>
    <property type="molecule type" value="Genomic_DNA"/>
</dbReference>
<protein>
    <recommendedName>
        <fullName evidence="2">CBM21 domain-containing protein</fullName>
    </recommendedName>
</protein>
<dbReference type="Proteomes" id="UP000774326">
    <property type="component" value="Unassembled WGS sequence"/>
</dbReference>
<feature type="region of interest" description="Disordered" evidence="1">
    <location>
        <begin position="529"/>
        <end position="581"/>
    </location>
</feature>
<proteinExistence type="predicted"/>
<evidence type="ECO:0000313" key="3">
    <source>
        <dbReference type="EMBL" id="KAH3682977.1"/>
    </source>
</evidence>
<dbReference type="GO" id="GO:2001069">
    <property type="term" value="F:glycogen binding"/>
    <property type="evidence" value="ECO:0007669"/>
    <property type="project" value="TreeGrafter"/>
</dbReference>
<feature type="compositionally biased region" description="Polar residues" evidence="1">
    <location>
        <begin position="170"/>
        <end position="185"/>
    </location>
</feature>
<feature type="region of interest" description="Disordered" evidence="1">
    <location>
        <begin position="164"/>
        <end position="245"/>
    </location>
</feature>
<feature type="compositionally biased region" description="Low complexity" evidence="1">
    <location>
        <begin position="460"/>
        <end position="476"/>
    </location>
</feature>
<evidence type="ECO:0000259" key="2">
    <source>
        <dbReference type="PROSITE" id="PS51159"/>
    </source>
</evidence>
<dbReference type="OrthoDB" id="3981307at2759"/>
<feature type="compositionally biased region" description="Low complexity" evidence="1">
    <location>
        <begin position="558"/>
        <end position="579"/>
    </location>
</feature>